<proteinExistence type="inferred from homology"/>
<dbReference type="Proteomes" id="UP000612680">
    <property type="component" value="Chromosome"/>
</dbReference>
<reference evidence="7 8" key="1">
    <citation type="submission" date="2020-06" db="EMBL/GenBank/DDBJ databases">
        <title>Dyadobacter sandarakinus sp. nov., isolated from the soil of the Arctic Yellow River Station.</title>
        <authorList>
            <person name="Zhang Y."/>
            <person name="Peng F."/>
        </authorList>
    </citation>
    <scope>NUCLEOTIDE SEQUENCE [LARGE SCALE GENOMIC DNA]</scope>
    <source>
        <strain evidence="7 8">Q3-56</strain>
    </source>
</reference>
<evidence type="ECO:0000313" key="7">
    <source>
        <dbReference type="EMBL" id="QRR01028.1"/>
    </source>
</evidence>
<evidence type="ECO:0000256" key="2">
    <source>
        <dbReference type="ARBA" id="ARBA00006275"/>
    </source>
</evidence>
<evidence type="ECO:0000313" key="8">
    <source>
        <dbReference type="Proteomes" id="UP000612680"/>
    </source>
</evidence>
<accession>A0ABX7I591</accession>
<evidence type="ECO:0000259" key="6">
    <source>
        <dbReference type="Pfam" id="PF07980"/>
    </source>
</evidence>
<dbReference type="Gene3D" id="1.25.40.390">
    <property type="match status" value="1"/>
</dbReference>
<dbReference type="SUPFAM" id="SSF48452">
    <property type="entry name" value="TPR-like"/>
    <property type="match status" value="1"/>
</dbReference>
<name>A0ABX7I591_9BACT</name>
<dbReference type="Pfam" id="PF07980">
    <property type="entry name" value="SusD_RagB"/>
    <property type="match status" value="1"/>
</dbReference>
<protein>
    <submittedName>
        <fullName evidence="7">RagB/SusD family nutrient uptake outer membrane protein</fullName>
    </submittedName>
</protein>
<dbReference type="EMBL" id="CP056775">
    <property type="protein sequence ID" value="QRR01028.1"/>
    <property type="molecule type" value="Genomic_DNA"/>
</dbReference>
<feature type="domain" description="RagB/SusD" evidence="6">
    <location>
        <begin position="260"/>
        <end position="576"/>
    </location>
</feature>
<dbReference type="InterPro" id="IPR012944">
    <property type="entry name" value="SusD_RagB_dom"/>
</dbReference>
<evidence type="ECO:0000256" key="1">
    <source>
        <dbReference type="ARBA" id="ARBA00004442"/>
    </source>
</evidence>
<dbReference type="RefSeq" id="WP_204662927.1">
    <property type="nucleotide sequence ID" value="NZ_CP056775.1"/>
</dbReference>
<comment type="subcellular location">
    <subcellularLocation>
        <location evidence="1">Cell outer membrane</location>
    </subcellularLocation>
</comment>
<sequence>MKKFLITIVALALGLVSCDLDQLPMDAISPETFFKTENDLLLYTNSLYNMLPDAEDVYNEDADNVVKNALRDELQGTRIVPTSGGGWSWTNLRNINYFLANSGKCPDKAAVARYNGLARFFRAYFYFGMVKRFGDVPWYTSTIEITDEQLLTKARDPRTLVMDSVMADLDYAIANLATGRQVNTVTKWTALALKSRVGLYEGTFRKYHTEFNLPDADRFLDACIAASEDLIKNSGYTIYKATPETAYLRLFASDNAIADEIILARDFSDELQVYHNLNYYTMTASYGKPGLEKKLVNSYLMKDGTPFTNVKGYETMQFFEEVQNRDPRLTQTIRTPGYTRIGETTPLVPEFGATSTGYQLIKFVSEPKWDTFNKDITDMPIFRYAEVLLNYAEAKAEKGTLTQVDLELSTGLTRGRVGMPNIDMANANAKPDPYQAEMYTHVTGKNAGVILEIRRERRIELVMENFFRWDDIIRWKEGQALTRQFKGMYFPGPGSYDLDKNGKVDLVIYEGTKPNIAGAQLLKLGSEILLENGSKGGNMVINGHITKKFDENKDYLYPIPRQERLLNTNLTQNPNWE</sequence>
<organism evidence="7 8">
    <name type="scientific">Dyadobacter sandarakinus</name>
    <dbReference type="NCBI Taxonomy" id="2747268"/>
    <lineage>
        <taxon>Bacteria</taxon>
        <taxon>Pseudomonadati</taxon>
        <taxon>Bacteroidota</taxon>
        <taxon>Cytophagia</taxon>
        <taxon>Cytophagales</taxon>
        <taxon>Spirosomataceae</taxon>
        <taxon>Dyadobacter</taxon>
    </lineage>
</organism>
<keyword evidence="5" id="KW-0998">Cell outer membrane</keyword>
<keyword evidence="3" id="KW-0732">Signal</keyword>
<evidence type="ECO:0000256" key="4">
    <source>
        <dbReference type="ARBA" id="ARBA00023136"/>
    </source>
</evidence>
<evidence type="ECO:0000256" key="3">
    <source>
        <dbReference type="ARBA" id="ARBA00022729"/>
    </source>
</evidence>
<comment type="similarity">
    <text evidence="2">Belongs to the SusD family.</text>
</comment>
<dbReference type="PROSITE" id="PS51257">
    <property type="entry name" value="PROKAR_LIPOPROTEIN"/>
    <property type="match status" value="1"/>
</dbReference>
<evidence type="ECO:0000256" key="5">
    <source>
        <dbReference type="ARBA" id="ARBA00023237"/>
    </source>
</evidence>
<dbReference type="InterPro" id="IPR011990">
    <property type="entry name" value="TPR-like_helical_dom_sf"/>
</dbReference>
<keyword evidence="8" id="KW-1185">Reference proteome</keyword>
<keyword evidence="4" id="KW-0472">Membrane</keyword>
<gene>
    <name evidence="7" type="ORF">HWI92_08995</name>
</gene>